<keyword evidence="3" id="KW-1185">Reference proteome</keyword>
<evidence type="ECO:0000313" key="3">
    <source>
        <dbReference type="Proteomes" id="UP000008237"/>
    </source>
</evidence>
<name>E2B408_HARSA</name>
<reference evidence="2 3" key="1">
    <citation type="journal article" date="2010" name="Science">
        <title>Genomic comparison of the ants Camponotus floridanus and Harpegnathos saltator.</title>
        <authorList>
            <person name="Bonasio R."/>
            <person name="Zhang G."/>
            <person name="Ye C."/>
            <person name="Mutti N.S."/>
            <person name="Fang X."/>
            <person name="Qin N."/>
            <person name="Donahue G."/>
            <person name="Yang P."/>
            <person name="Li Q."/>
            <person name="Li C."/>
            <person name="Zhang P."/>
            <person name="Huang Z."/>
            <person name="Berger S.L."/>
            <person name="Reinberg D."/>
            <person name="Wang J."/>
            <person name="Liebig J."/>
        </authorList>
    </citation>
    <scope>NUCLEOTIDE SEQUENCE [LARGE SCALE GENOMIC DNA]</scope>
    <source>
        <strain evidence="2 3">R22 G/1</strain>
    </source>
</reference>
<evidence type="ECO:0000313" key="2">
    <source>
        <dbReference type="EMBL" id="EFN89574.1"/>
    </source>
</evidence>
<protein>
    <submittedName>
        <fullName evidence="2">Uncharacterized protein</fullName>
    </submittedName>
</protein>
<dbReference type="InParanoid" id="E2B408"/>
<organism evidence="3">
    <name type="scientific">Harpegnathos saltator</name>
    <name type="common">Jerdon's jumping ant</name>
    <dbReference type="NCBI Taxonomy" id="610380"/>
    <lineage>
        <taxon>Eukaryota</taxon>
        <taxon>Metazoa</taxon>
        <taxon>Ecdysozoa</taxon>
        <taxon>Arthropoda</taxon>
        <taxon>Hexapoda</taxon>
        <taxon>Insecta</taxon>
        <taxon>Pterygota</taxon>
        <taxon>Neoptera</taxon>
        <taxon>Endopterygota</taxon>
        <taxon>Hymenoptera</taxon>
        <taxon>Apocrita</taxon>
        <taxon>Aculeata</taxon>
        <taxon>Formicoidea</taxon>
        <taxon>Formicidae</taxon>
        <taxon>Ponerinae</taxon>
        <taxon>Ponerini</taxon>
        <taxon>Harpegnathos</taxon>
    </lineage>
</organism>
<evidence type="ECO:0000256" key="1">
    <source>
        <dbReference type="SAM" id="Phobius"/>
    </source>
</evidence>
<dbReference type="EMBL" id="GL445444">
    <property type="protein sequence ID" value="EFN89574.1"/>
    <property type="molecule type" value="Genomic_DNA"/>
</dbReference>
<proteinExistence type="predicted"/>
<dbReference type="GO" id="GO:0071897">
    <property type="term" value="P:DNA biosynthetic process"/>
    <property type="evidence" value="ECO:0007669"/>
    <property type="project" value="UniProtKB-ARBA"/>
</dbReference>
<gene>
    <name evidence="2" type="ORF">EAI_09109</name>
</gene>
<feature type="non-terminal residue" evidence="2">
    <location>
        <position position="41"/>
    </location>
</feature>
<keyword evidence="1" id="KW-1133">Transmembrane helix</keyword>
<dbReference type="AlphaFoldDB" id="E2B408"/>
<sequence length="41" mass="4923">RKFLRFQWKNVVYKFTSLSFGLATAPYIFTKIVRSVVKLLR</sequence>
<feature type="non-terminal residue" evidence="2">
    <location>
        <position position="1"/>
    </location>
</feature>
<accession>E2B408</accession>
<keyword evidence="1" id="KW-0812">Transmembrane</keyword>
<dbReference type="InterPro" id="IPR043502">
    <property type="entry name" value="DNA/RNA_pol_sf"/>
</dbReference>
<keyword evidence="1" id="KW-0472">Membrane</keyword>
<feature type="transmembrane region" description="Helical" evidence="1">
    <location>
        <begin position="12"/>
        <end position="29"/>
    </location>
</feature>
<dbReference type="Proteomes" id="UP000008237">
    <property type="component" value="Unassembled WGS sequence"/>
</dbReference>
<dbReference type="SUPFAM" id="SSF56672">
    <property type="entry name" value="DNA/RNA polymerases"/>
    <property type="match status" value="1"/>
</dbReference>